<feature type="compositionally biased region" description="Basic residues" evidence="1">
    <location>
        <begin position="36"/>
        <end position="52"/>
    </location>
</feature>
<dbReference type="Proteomes" id="UP001445335">
    <property type="component" value="Unassembled WGS sequence"/>
</dbReference>
<keyword evidence="3" id="KW-1185">Reference proteome</keyword>
<gene>
    <name evidence="2" type="ORF">WJX81_000441</name>
</gene>
<dbReference type="AlphaFoldDB" id="A0AAW1QW64"/>
<feature type="region of interest" description="Disordered" evidence="1">
    <location>
        <begin position="1"/>
        <end position="60"/>
    </location>
</feature>
<evidence type="ECO:0000313" key="2">
    <source>
        <dbReference type="EMBL" id="KAK9825399.1"/>
    </source>
</evidence>
<accession>A0AAW1QW64</accession>
<evidence type="ECO:0000313" key="3">
    <source>
        <dbReference type="Proteomes" id="UP001445335"/>
    </source>
</evidence>
<proteinExistence type="predicted"/>
<name>A0AAW1QW64_9CHLO</name>
<comment type="caution">
    <text evidence="2">The sequence shown here is derived from an EMBL/GenBank/DDBJ whole genome shotgun (WGS) entry which is preliminary data.</text>
</comment>
<organism evidence="2 3">
    <name type="scientific">Elliptochloris bilobata</name>
    <dbReference type="NCBI Taxonomy" id="381761"/>
    <lineage>
        <taxon>Eukaryota</taxon>
        <taxon>Viridiplantae</taxon>
        <taxon>Chlorophyta</taxon>
        <taxon>core chlorophytes</taxon>
        <taxon>Trebouxiophyceae</taxon>
        <taxon>Trebouxiophyceae incertae sedis</taxon>
        <taxon>Elliptochloris clade</taxon>
        <taxon>Elliptochloris</taxon>
    </lineage>
</organism>
<reference evidence="2 3" key="1">
    <citation type="journal article" date="2024" name="Nat. Commun.">
        <title>Phylogenomics reveals the evolutionary origins of lichenization in chlorophyte algae.</title>
        <authorList>
            <person name="Puginier C."/>
            <person name="Libourel C."/>
            <person name="Otte J."/>
            <person name="Skaloud P."/>
            <person name="Haon M."/>
            <person name="Grisel S."/>
            <person name="Petersen M."/>
            <person name="Berrin J.G."/>
            <person name="Delaux P.M."/>
            <person name="Dal Grande F."/>
            <person name="Keller J."/>
        </authorList>
    </citation>
    <scope>NUCLEOTIDE SEQUENCE [LARGE SCALE GENOMIC DNA]</scope>
    <source>
        <strain evidence="2 3">SAG 245.80</strain>
    </source>
</reference>
<dbReference type="EMBL" id="JALJOU010000074">
    <property type="protein sequence ID" value="KAK9825399.1"/>
    <property type="molecule type" value="Genomic_DNA"/>
</dbReference>
<sequence length="99" mass="11350">MVNAAEGPVGDHRAWASPAAGRPGSDGNDSQEGQRRQRYRRRREPSGRRKGGRNLGGEQAARLERMRRCWLRSGGHSAQPLRTLRSEERNDFLEWRLQQ</sequence>
<protein>
    <submittedName>
        <fullName evidence="2">Uncharacterized protein</fullName>
    </submittedName>
</protein>
<evidence type="ECO:0000256" key="1">
    <source>
        <dbReference type="SAM" id="MobiDB-lite"/>
    </source>
</evidence>